<protein>
    <recommendedName>
        <fullName evidence="3">SP-0191-like C-terminal domain-containing protein</fullName>
    </recommendedName>
</protein>
<sequence length="185" mass="20152">MKKSVVLLMASLAVLTACGQQSNGGKAGGNQSVQSESKEKSVTKSYQLNQKVQGLDQTMTLTVTYKGKKYEKVNIAISQNLPEDAKEYLAGQDLSSLQEEVSKSFKQSSGVDKLEQVKGIEVQVKVTEKGTVDIDFIIDPTTLDYDAAAKVPTYGPLFKQMKSQTPEEFIKSFQDEGGKEVSNPS</sequence>
<evidence type="ECO:0000259" key="3">
    <source>
        <dbReference type="Pfam" id="PF21642"/>
    </source>
</evidence>
<feature type="compositionally biased region" description="Polar residues" evidence="1">
    <location>
        <begin position="22"/>
        <end position="35"/>
    </location>
</feature>
<feature type="domain" description="SP-0191-like C-terminal" evidence="3">
    <location>
        <begin position="42"/>
        <end position="171"/>
    </location>
</feature>
<evidence type="ECO:0000313" key="4">
    <source>
        <dbReference type="EMBL" id="GEN98139.1"/>
    </source>
</evidence>
<feature type="region of interest" description="Disordered" evidence="1">
    <location>
        <begin position="22"/>
        <end position="44"/>
    </location>
</feature>
<evidence type="ECO:0000256" key="1">
    <source>
        <dbReference type="SAM" id="MobiDB-lite"/>
    </source>
</evidence>
<dbReference type="InterPro" id="IPR047840">
    <property type="entry name" value="SP_0191-like"/>
</dbReference>
<evidence type="ECO:0000256" key="2">
    <source>
        <dbReference type="SAM" id="SignalP"/>
    </source>
</evidence>
<dbReference type="Pfam" id="PF21642">
    <property type="entry name" value="SP_0191-like"/>
    <property type="match status" value="1"/>
</dbReference>
<gene>
    <name evidence="4" type="ORF">SOL01_20130</name>
</gene>
<evidence type="ECO:0000313" key="5">
    <source>
        <dbReference type="Proteomes" id="UP000321868"/>
    </source>
</evidence>
<keyword evidence="2" id="KW-0732">Signal</keyword>
<comment type="caution">
    <text evidence="4">The sequence shown here is derived from an EMBL/GenBank/DDBJ whole genome shotgun (WGS) entry which is preliminary data.</text>
</comment>
<name>A0A512AEL2_STRCR</name>
<accession>A0A512AEL2</accession>
<dbReference type="RefSeq" id="WP_015605948.1">
    <property type="nucleotide sequence ID" value="NZ_BJYQ01000155.1"/>
</dbReference>
<feature type="signal peptide" evidence="2">
    <location>
        <begin position="1"/>
        <end position="19"/>
    </location>
</feature>
<dbReference type="InterPro" id="IPR048787">
    <property type="entry name" value="SP_0191-like_C"/>
</dbReference>
<organism evidence="4 5">
    <name type="scientific">Streptococcus cristatus</name>
    <dbReference type="NCBI Taxonomy" id="45634"/>
    <lineage>
        <taxon>Bacteria</taxon>
        <taxon>Bacillati</taxon>
        <taxon>Bacillota</taxon>
        <taxon>Bacilli</taxon>
        <taxon>Lactobacillales</taxon>
        <taxon>Streptococcaceae</taxon>
        <taxon>Streptococcus</taxon>
    </lineage>
</organism>
<dbReference type="AlphaFoldDB" id="A0A512AEL2"/>
<dbReference type="PROSITE" id="PS51257">
    <property type="entry name" value="PROKAR_LIPOPROTEIN"/>
    <property type="match status" value="1"/>
</dbReference>
<dbReference type="OrthoDB" id="2235607at2"/>
<proteinExistence type="predicted"/>
<feature type="chain" id="PRO_5039730202" description="SP-0191-like C-terminal domain-containing protein" evidence="2">
    <location>
        <begin position="20"/>
        <end position="185"/>
    </location>
</feature>
<dbReference type="NCBIfam" id="NF041193">
    <property type="entry name" value="lipo_SP0191"/>
    <property type="match status" value="1"/>
</dbReference>
<dbReference type="Proteomes" id="UP000321868">
    <property type="component" value="Unassembled WGS sequence"/>
</dbReference>
<reference evidence="4 5" key="1">
    <citation type="submission" date="2019-07" db="EMBL/GenBank/DDBJ databases">
        <title>Whole genome shotgun sequence of Streptococcus oligofermentans NBRC 106105.</title>
        <authorList>
            <person name="Hosoyama A."/>
            <person name="Uohara A."/>
            <person name="Ohji S."/>
            <person name="Ichikawa N."/>
        </authorList>
    </citation>
    <scope>NUCLEOTIDE SEQUENCE [LARGE SCALE GENOMIC DNA]</scope>
    <source>
        <strain evidence="4 5">NBRC 106105</strain>
    </source>
</reference>
<dbReference type="EMBL" id="BJYQ01000155">
    <property type="protein sequence ID" value="GEN98139.1"/>
    <property type="molecule type" value="Genomic_DNA"/>
</dbReference>